<gene>
    <name evidence="2" type="ORF">EDB92DRAFT_2114551</name>
</gene>
<protein>
    <submittedName>
        <fullName evidence="2">CHAT domain-containing protein</fullName>
    </submittedName>
</protein>
<dbReference type="EMBL" id="JAKELL010000026">
    <property type="protein sequence ID" value="KAH8991564.1"/>
    <property type="molecule type" value="Genomic_DNA"/>
</dbReference>
<reference evidence="2" key="1">
    <citation type="submission" date="2022-01" db="EMBL/GenBank/DDBJ databases">
        <title>Comparative genomics reveals a dynamic genome evolution in the ectomycorrhizal milk-cap (Lactarius) mushrooms.</title>
        <authorList>
            <consortium name="DOE Joint Genome Institute"/>
            <person name="Lebreton A."/>
            <person name="Tang N."/>
            <person name="Kuo A."/>
            <person name="LaButti K."/>
            <person name="Drula E."/>
            <person name="Barry K."/>
            <person name="Clum A."/>
            <person name="Lipzen A."/>
            <person name="Mousain D."/>
            <person name="Ng V."/>
            <person name="Wang R."/>
            <person name="Wang X."/>
            <person name="Dai Y."/>
            <person name="Henrissat B."/>
            <person name="Grigoriev I.V."/>
            <person name="Guerin-Laguette A."/>
            <person name="Yu F."/>
            <person name="Martin F.M."/>
        </authorList>
    </citation>
    <scope>NUCLEOTIDE SEQUENCE</scope>
    <source>
        <strain evidence="2">QP</strain>
    </source>
</reference>
<dbReference type="Proteomes" id="UP001201163">
    <property type="component" value="Unassembled WGS sequence"/>
</dbReference>
<organism evidence="2 3">
    <name type="scientific">Lactarius akahatsu</name>
    <dbReference type="NCBI Taxonomy" id="416441"/>
    <lineage>
        <taxon>Eukaryota</taxon>
        <taxon>Fungi</taxon>
        <taxon>Dikarya</taxon>
        <taxon>Basidiomycota</taxon>
        <taxon>Agaricomycotina</taxon>
        <taxon>Agaricomycetes</taxon>
        <taxon>Russulales</taxon>
        <taxon>Russulaceae</taxon>
        <taxon>Lactarius</taxon>
    </lineage>
</organism>
<accession>A0AAD4LH19</accession>
<dbReference type="Pfam" id="PF12770">
    <property type="entry name" value="CHAT"/>
    <property type="match status" value="1"/>
</dbReference>
<evidence type="ECO:0000259" key="1">
    <source>
        <dbReference type="Pfam" id="PF12770"/>
    </source>
</evidence>
<evidence type="ECO:0000313" key="2">
    <source>
        <dbReference type="EMBL" id="KAH8991564.1"/>
    </source>
</evidence>
<evidence type="ECO:0000313" key="3">
    <source>
        <dbReference type="Proteomes" id="UP001201163"/>
    </source>
</evidence>
<dbReference type="InterPro" id="IPR024983">
    <property type="entry name" value="CHAT_dom"/>
</dbReference>
<comment type="caution">
    <text evidence="2">The sequence shown here is derived from an EMBL/GenBank/DDBJ whole genome shotgun (WGS) entry which is preliminary data.</text>
</comment>
<keyword evidence="3" id="KW-1185">Reference proteome</keyword>
<name>A0AAD4LH19_9AGAM</name>
<sequence length="1045" mass="117087">MAEVLGPIHEIDSSITRFQHLLALSPQPDSRRLFSVLGLAMAQFKRHMLSDRREDLDRSIFHFMQSMLLPHHLWLEHGLLFLQAQFFLASALFKRLELSKQSQDAVLAAEFLRHLLAQPLQTFGFPRHQAITMLLNVLAFQVELEASNAVQNIEEMAVLCHELLTSDASDGDTTRSIALISKAISSKISSWGVPSQPLNLTQTIKCLRLARIHKPDLQVAHTALALCLGIRYVTTFVNDDYEEAASILDECITSSSPSSLGVSRDEFLAGLQFLVTGMAVHQSRTHQTPEYSEEVLYRARAFLASPSLEVLSRPSAVFSLEDIAKQRFRYFGYIEGLEASSSNSHLSRSGSLLASRGGDPEIALMLKTMDLLSELRSGIRHNDITTIDEALEKGRTLLASSPSGHPLASYLVEFFGSFLFEAFKRTNKIEYLNESISTYRQASHHVIEHQSMQFRRFPILRQLSLSLVTRSASFPSHHAQDVDEGLRLLSQCVNDGLVAPPERFQLSYWWASLARGFRRPSKSVLTAYEGAMVLMQDTPLFAPTLQLQHATLAKLPHDSHRMPLDYASYWVDLHQLEKAIETLERGRALLWSQMRHFRTSADQLLAADPDLGHKFTAVNRDLEELTKSIPPSHKLSIDDGATDDLRAVDPFGRLLLKQRNLLKGRDNLISQIQALPGFDSFLTSPSFDTLRSAASSGPVIIINHSSWRSHILILLHNTSPSLIPAPHDFYDRASALRDKLLESRLKYGLSSSDYDETLASVLAELYELVGEPVIDRLRELQVPEQSRIWWCPTSVFCSLPLHAMGPIPSDDGEKRYFLDLYICSYTPTLSALIQSRNRGSSSRSSNRPSILLVAQPDPSLPTVGGEIQVVQALDTEVTGLISEAATLTAVIDCFHHHQFVHFACHGRLETGNPFNAGFELHGGERLTLLDIVRSDLPTAEFAFLSACHTAEVTEGSIADEGLHLTAAVQYCGFKSVVGTMWAMVDEDGRDLAEYFYKTLFSASRRAEGIPYHERSAKALRFAVRKLRRKRRITLERWVNFVHYGA</sequence>
<proteinExistence type="predicted"/>
<feature type="domain" description="CHAT" evidence="1">
    <location>
        <begin position="762"/>
        <end position="1044"/>
    </location>
</feature>
<dbReference type="AlphaFoldDB" id="A0AAD4LH19"/>